<dbReference type="OrthoDB" id="2334385at2759"/>
<keyword evidence="4" id="KW-1185">Reference proteome</keyword>
<dbReference type="AlphaFoldDB" id="A0A2Z6Q4N9"/>
<dbReference type="Proteomes" id="UP000615446">
    <property type="component" value="Unassembled WGS sequence"/>
</dbReference>
<evidence type="ECO:0000259" key="1">
    <source>
        <dbReference type="Pfam" id="PF22693"/>
    </source>
</evidence>
<proteinExistence type="predicted"/>
<protein>
    <recommendedName>
        <fullName evidence="1">MACPF-like domain-containing protein</fullName>
    </recommendedName>
</protein>
<evidence type="ECO:0000313" key="4">
    <source>
        <dbReference type="Proteomes" id="UP000247702"/>
    </source>
</evidence>
<dbReference type="InterPro" id="IPR054586">
    <property type="entry name" value="MACPF_1_fungal"/>
</dbReference>
<dbReference type="EMBL" id="BLAL01000169">
    <property type="protein sequence ID" value="GES87546.1"/>
    <property type="molecule type" value="Genomic_DNA"/>
</dbReference>
<name>A0A2Z6Q4N9_9GLOM</name>
<dbReference type="Proteomes" id="UP000247702">
    <property type="component" value="Unassembled WGS sequence"/>
</dbReference>
<dbReference type="EMBL" id="BEXD01000174">
    <property type="protein sequence ID" value="GBB84957.1"/>
    <property type="molecule type" value="Genomic_DNA"/>
</dbReference>
<evidence type="ECO:0000313" key="3">
    <source>
        <dbReference type="EMBL" id="GES87546.1"/>
    </source>
</evidence>
<comment type="caution">
    <text evidence="2">The sequence shown here is derived from an EMBL/GenBank/DDBJ whole genome shotgun (WGS) entry which is preliminary data.</text>
</comment>
<evidence type="ECO:0000313" key="2">
    <source>
        <dbReference type="EMBL" id="GBB84957.1"/>
    </source>
</evidence>
<dbReference type="STRING" id="94130.A0A2Z6Q4N9"/>
<gene>
    <name evidence="3" type="ORF">RCL2_001453900</name>
    <name evidence="2" type="ORF">RclHR1_11540007</name>
</gene>
<sequence>MNSFSFLLYANQLTCFGENIRVSVSIEIEPYEEKGKNRYKRTFNRNASLFKVRQELCEDEDIKMGSNMYFLDNQKDIIRKSDEKEIKLTDNIYENVIYILHKVDELDWNRIVRDNNLEYGVNFTAENNTVSAKSKAFKIMEDPIKIVKSNYSSSLNKDDEQGNKMTNQEKKSAGFGSSLLAQLGISAGTTHDVDTVTGNSSTSTTHYRQEAIITLTMDKIEPTDEFEKAVDEVIHSNSSFEEKRKSLDIIKEEYGSYWYQTIYMGGKLDFHDTKSKTSEITDSSTQAVEIKLELSVQPFNASCASTNNINDSKRQEEKNELIHFTAIGGTYYGNHQEWIKSLEDYTKWGVIKRDNVTSIFDILDEGMQKEIKRIFTQVILQEKTELVKEFELEPQQNFQVIDFHVNLKETEQLFANVLSDEFALQIDCKNKDKPSITLYRIKPQTGKKKYNNIEIQWVKVGMEC</sequence>
<accession>A0A2Z6Q4N9</accession>
<organism evidence="2 4">
    <name type="scientific">Rhizophagus clarus</name>
    <dbReference type="NCBI Taxonomy" id="94130"/>
    <lineage>
        <taxon>Eukaryota</taxon>
        <taxon>Fungi</taxon>
        <taxon>Fungi incertae sedis</taxon>
        <taxon>Mucoromycota</taxon>
        <taxon>Glomeromycotina</taxon>
        <taxon>Glomeromycetes</taxon>
        <taxon>Glomerales</taxon>
        <taxon>Glomeraceae</taxon>
        <taxon>Rhizophagus</taxon>
    </lineage>
</organism>
<dbReference type="Pfam" id="PF22693">
    <property type="entry name" value="MACPF_1"/>
    <property type="match status" value="1"/>
</dbReference>
<feature type="domain" description="MACPF-like" evidence="1">
    <location>
        <begin position="183"/>
        <end position="371"/>
    </location>
</feature>
<reference evidence="2 4" key="1">
    <citation type="submission" date="2017-11" db="EMBL/GenBank/DDBJ databases">
        <title>The genome of Rhizophagus clarus HR1 reveals common genetic basis of auxotrophy among arbuscular mycorrhizal fungi.</title>
        <authorList>
            <person name="Kobayashi Y."/>
        </authorList>
    </citation>
    <scope>NUCLEOTIDE SEQUENCE [LARGE SCALE GENOMIC DNA]</scope>
    <source>
        <strain evidence="2 4">HR1</strain>
    </source>
</reference>
<reference evidence="3" key="2">
    <citation type="submission" date="2019-10" db="EMBL/GenBank/DDBJ databases">
        <title>Conservation and host-specific expression of non-tandemly repeated heterogenous ribosome RNA gene in arbuscular mycorrhizal fungi.</title>
        <authorList>
            <person name="Maeda T."/>
            <person name="Kobayashi Y."/>
            <person name="Nakagawa T."/>
            <person name="Ezawa T."/>
            <person name="Yamaguchi K."/>
            <person name="Bino T."/>
            <person name="Nishimoto Y."/>
            <person name="Shigenobu S."/>
            <person name="Kawaguchi M."/>
        </authorList>
    </citation>
    <scope>NUCLEOTIDE SEQUENCE</scope>
    <source>
        <strain evidence="3">HR1</strain>
    </source>
</reference>